<dbReference type="InterPro" id="IPR002347">
    <property type="entry name" value="SDR_fam"/>
</dbReference>
<dbReference type="PANTHER" id="PTHR43157:SF31">
    <property type="entry name" value="PHOSPHATIDYLINOSITOL-GLYCAN BIOSYNTHESIS CLASS F PROTEIN"/>
    <property type="match status" value="1"/>
</dbReference>
<evidence type="ECO:0000313" key="2">
    <source>
        <dbReference type="EMBL" id="TSJ44873.1"/>
    </source>
</evidence>
<gene>
    <name evidence="2" type="ORF">FO442_09755</name>
</gene>
<dbReference type="Pfam" id="PF00106">
    <property type="entry name" value="adh_short"/>
    <property type="match status" value="1"/>
</dbReference>
<dbReference type="RefSeq" id="WP_144332986.1">
    <property type="nucleotide sequence ID" value="NZ_VLPL01000004.1"/>
</dbReference>
<accession>A0A556MYG1</accession>
<dbReference type="PRINTS" id="PR00081">
    <property type="entry name" value="GDHRDH"/>
</dbReference>
<protein>
    <submittedName>
        <fullName evidence="2">SDR family NAD(P)-dependent oxidoreductase</fullName>
    </submittedName>
</protein>
<dbReference type="AlphaFoldDB" id="A0A556MYG1"/>
<sequence>MWTTKNIPDQRGKTMIVTGANSGIGFETARELSLSGAYVILACRNFKNAQDALERIRQISEKATVEASVLDLSDLYSVKQFAKTVLQTHSRLDVLINNAGVATPPETKTAQGYELQFGVNFLGHFALTGYLYPLLRKTKGSRIVTLSSNGYQHASIDFQNLRSEISYDPMREYRQSKLANLIFSVELNRRIGIKGDEVLSIATQPGANKTELTRHLSPEEIAAGVERLGTFMEPWQGALSTLFAAVSEEAVSGKLIQPHEDGYRGYPSLVSIKENALDTATGKKLWELAEEITGIHFP</sequence>
<dbReference type="InterPro" id="IPR036291">
    <property type="entry name" value="NAD(P)-bd_dom_sf"/>
</dbReference>
<keyword evidence="3" id="KW-1185">Reference proteome</keyword>
<dbReference type="NCBIfam" id="NF004846">
    <property type="entry name" value="PRK06197.1"/>
    <property type="match status" value="1"/>
</dbReference>
<dbReference type="Proteomes" id="UP000316008">
    <property type="component" value="Unassembled WGS sequence"/>
</dbReference>
<dbReference type="GO" id="GO:0016491">
    <property type="term" value="F:oxidoreductase activity"/>
    <property type="evidence" value="ECO:0007669"/>
    <property type="project" value="UniProtKB-KW"/>
</dbReference>
<keyword evidence="1" id="KW-0560">Oxidoreductase</keyword>
<dbReference type="OrthoDB" id="597510at2"/>
<evidence type="ECO:0000256" key="1">
    <source>
        <dbReference type="ARBA" id="ARBA00023002"/>
    </source>
</evidence>
<reference evidence="2 3" key="1">
    <citation type="submission" date="2019-07" db="EMBL/GenBank/DDBJ databases">
        <authorList>
            <person name="Huq M.A."/>
        </authorList>
    </citation>
    <scope>NUCLEOTIDE SEQUENCE [LARGE SCALE GENOMIC DNA]</scope>
    <source>
        <strain evidence="2 3">MAH-3</strain>
    </source>
</reference>
<dbReference type="PANTHER" id="PTHR43157">
    <property type="entry name" value="PHOSPHATIDYLINOSITOL-GLYCAN BIOSYNTHESIS CLASS F PROTEIN-RELATED"/>
    <property type="match status" value="1"/>
</dbReference>
<dbReference type="Gene3D" id="3.40.50.720">
    <property type="entry name" value="NAD(P)-binding Rossmann-like Domain"/>
    <property type="match status" value="1"/>
</dbReference>
<name>A0A556MYG1_9FLAO</name>
<dbReference type="EMBL" id="VLPL01000004">
    <property type="protein sequence ID" value="TSJ44873.1"/>
    <property type="molecule type" value="Genomic_DNA"/>
</dbReference>
<dbReference type="CDD" id="cd05327">
    <property type="entry name" value="retinol-DH_like_SDR_c_like"/>
    <property type="match status" value="1"/>
</dbReference>
<dbReference type="SUPFAM" id="SSF51735">
    <property type="entry name" value="NAD(P)-binding Rossmann-fold domains"/>
    <property type="match status" value="1"/>
</dbReference>
<evidence type="ECO:0000313" key="3">
    <source>
        <dbReference type="Proteomes" id="UP000316008"/>
    </source>
</evidence>
<proteinExistence type="predicted"/>
<organism evidence="2 3">
    <name type="scientific">Fluviicola chungangensis</name>
    <dbReference type="NCBI Taxonomy" id="2597671"/>
    <lineage>
        <taxon>Bacteria</taxon>
        <taxon>Pseudomonadati</taxon>
        <taxon>Bacteroidota</taxon>
        <taxon>Flavobacteriia</taxon>
        <taxon>Flavobacteriales</taxon>
        <taxon>Crocinitomicaceae</taxon>
        <taxon>Fluviicola</taxon>
    </lineage>
</organism>
<comment type="caution">
    <text evidence="2">The sequence shown here is derived from an EMBL/GenBank/DDBJ whole genome shotgun (WGS) entry which is preliminary data.</text>
</comment>